<sequence length="255" mass="28404">MIETHVHFNNDTLERDLPGVLRRATEAGVTDFIVVGFDEASSAKAVALAEKDTRIWAVVGVHPHDAKSWSEATAARLRRWATNPRVRAIGEIGLDFYRDLSPRDLQYAAFRAQLALAREVQLPVVIHCRDAYDECLALLENEAADIPLIIHCFAGELRHAETCWKHGWYLGVDGPVTYKKNDALREIVKATPAELLLLETDAPYLSPEPFRGKFPNEPCRLTHIRDTIAALRGISPTDLDALTTANARRAFSLAS</sequence>
<comment type="caution">
    <text evidence="4">The sequence shown here is derived from an EMBL/GenBank/DDBJ whole genome shotgun (WGS) entry which is preliminary data.</text>
</comment>
<dbReference type="Proteomes" id="UP000520814">
    <property type="component" value="Unassembled WGS sequence"/>
</dbReference>
<dbReference type="GO" id="GO:0016788">
    <property type="term" value="F:hydrolase activity, acting on ester bonds"/>
    <property type="evidence" value="ECO:0007669"/>
    <property type="project" value="InterPro"/>
</dbReference>
<dbReference type="GO" id="GO:0046872">
    <property type="term" value="F:metal ion binding"/>
    <property type="evidence" value="ECO:0007669"/>
    <property type="project" value="UniProtKB-KW"/>
</dbReference>
<evidence type="ECO:0000256" key="3">
    <source>
        <dbReference type="PIRSR" id="PIRSR005902-1"/>
    </source>
</evidence>
<dbReference type="Pfam" id="PF01026">
    <property type="entry name" value="TatD_DNase"/>
    <property type="match status" value="1"/>
</dbReference>
<dbReference type="InterPro" id="IPR001130">
    <property type="entry name" value="TatD-like"/>
</dbReference>
<dbReference type="Gene3D" id="3.20.20.140">
    <property type="entry name" value="Metal-dependent hydrolases"/>
    <property type="match status" value="1"/>
</dbReference>
<dbReference type="GO" id="GO:0005829">
    <property type="term" value="C:cytosol"/>
    <property type="evidence" value="ECO:0007669"/>
    <property type="project" value="TreeGrafter"/>
</dbReference>
<reference evidence="4 5" key="1">
    <citation type="submission" date="2020-08" db="EMBL/GenBank/DDBJ databases">
        <title>Genomic Encyclopedia of Type Strains, Phase IV (KMG-IV): sequencing the most valuable type-strain genomes for metagenomic binning, comparative biology and taxonomic classification.</title>
        <authorList>
            <person name="Goeker M."/>
        </authorList>
    </citation>
    <scope>NUCLEOTIDE SEQUENCE [LARGE SCALE GENOMIC DNA]</scope>
    <source>
        <strain evidence="4 5">DSM 23562</strain>
    </source>
</reference>
<dbReference type="PROSITE" id="PS01090">
    <property type="entry name" value="TATD_2"/>
    <property type="match status" value="1"/>
</dbReference>
<evidence type="ECO:0000256" key="2">
    <source>
        <dbReference type="ARBA" id="ARBA00022801"/>
    </source>
</evidence>
<name>A0A7W9SQG6_ARMRO</name>
<feature type="binding site" evidence="3">
    <location>
        <position position="127"/>
    </location>
    <ligand>
        <name>a divalent metal cation</name>
        <dbReference type="ChEBI" id="CHEBI:60240"/>
        <label>2</label>
    </ligand>
</feature>
<keyword evidence="1 3" id="KW-0479">Metal-binding</keyword>
<evidence type="ECO:0000256" key="1">
    <source>
        <dbReference type="ARBA" id="ARBA00022723"/>
    </source>
</evidence>
<protein>
    <submittedName>
        <fullName evidence="4">TatD DNase family protein</fullName>
        <ecNumber evidence="4">3.1.21.-</ecNumber>
    </submittedName>
</protein>
<feature type="binding site" evidence="3">
    <location>
        <position position="91"/>
    </location>
    <ligand>
        <name>a divalent metal cation</name>
        <dbReference type="ChEBI" id="CHEBI:60240"/>
        <label>1</label>
    </ligand>
</feature>
<dbReference type="FunFam" id="3.20.20.140:FF:000005">
    <property type="entry name" value="TatD family hydrolase"/>
    <property type="match status" value="1"/>
</dbReference>
<evidence type="ECO:0000313" key="5">
    <source>
        <dbReference type="Proteomes" id="UP000520814"/>
    </source>
</evidence>
<dbReference type="AlphaFoldDB" id="A0A7W9SQG6"/>
<dbReference type="CDD" id="cd01310">
    <property type="entry name" value="TatD_DNAse"/>
    <property type="match status" value="1"/>
</dbReference>
<organism evidence="4 5">
    <name type="scientific">Armatimonas rosea</name>
    <dbReference type="NCBI Taxonomy" id="685828"/>
    <lineage>
        <taxon>Bacteria</taxon>
        <taxon>Bacillati</taxon>
        <taxon>Armatimonadota</taxon>
        <taxon>Armatimonadia</taxon>
        <taxon>Armatimonadales</taxon>
        <taxon>Armatimonadaceae</taxon>
        <taxon>Armatimonas</taxon>
    </lineage>
</organism>
<dbReference type="InterPro" id="IPR032466">
    <property type="entry name" value="Metal_Hydrolase"/>
</dbReference>
<feature type="binding site" evidence="3">
    <location>
        <position position="5"/>
    </location>
    <ligand>
        <name>a divalent metal cation</name>
        <dbReference type="ChEBI" id="CHEBI:60240"/>
        <label>1</label>
    </ligand>
</feature>
<gene>
    <name evidence="4" type="ORF">HNQ39_002738</name>
</gene>
<dbReference type="PANTHER" id="PTHR46124">
    <property type="entry name" value="D-AMINOACYL-TRNA DEACYLASE"/>
    <property type="match status" value="1"/>
</dbReference>
<evidence type="ECO:0000313" key="4">
    <source>
        <dbReference type="EMBL" id="MBB6050947.1"/>
    </source>
</evidence>
<dbReference type="SUPFAM" id="SSF51556">
    <property type="entry name" value="Metallo-dependent hydrolases"/>
    <property type="match status" value="1"/>
</dbReference>
<dbReference type="EMBL" id="JACHGW010000002">
    <property type="protein sequence ID" value="MBB6050947.1"/>
    <property type="molecule type" value="Genomic_DNA"/>
</dbReference>
<dbReference type="NCBIfam" id="TIGR00010">
    <property type="entry name" value="YchF/TatD family DNA exonuclease"/>
    <property type="match status" value="1"/>
</dbReference>
<accession>A0A7W9SQG6</accession>
<feature type="binding site" evidence="3">
    <location>
        <position position="151"/>
    </location>
    <ligand>
        <name>a divalent metal cation</name>
        <dbReference type="ChEBI" id="CHEBI:60240"/>
        <label>2</label>
    </ligand>
</feature>
<dbReference type="PANTHER" id="PTHR46124:SF2">
    <property type="entry name" value="D-AMINOACYL-TRNA DEACYLASE"/>
    <property type="match status" value="1"/>
</dbReference>
<keyword evidence="5" id="KW-1185">Reference proteome</keyword>
<dbReference type="GO" id="GO:0004536">
    <property type="term" value="F:DNA nuclease activity"/>
    <property type="evidence" value="ECO:0007669"/>
    <property type="project" value="InterPro"/>
</dbReference>
<dbReference type="InterPro" id="IPR015991">
    <property type="entry name" value="TatD/YcfH-like"/>
</dbReference>
<dbReference type="EC" id="3.1.21.-" evidence="4"/>
<feature type="binding site" evidence="3">
    <location>
        <position position="201"/>
    </location>
    <ligand>
        <name>a divalent metal cation</name>
        <dbReference type="ChEBI" id="CHEBI:60240"/>
        <label>1</label>
    </ligand>
</feature>
<feature type="binding site" evidence="3">
    <location>
        <position position="7"/>
    </location>
    <ligand>
        <name>a divalent metal cation</name>
        <dbReference type="ChEBI" id="CHEBI:60240"/>
        <label>1</label>
    </ligand>
</feature>
<proteinExistence type="predicted"/>
<dbReference type="PIRSF" id="PIRSF005902">
    <property type="entry name" value="DNase_TatD"/>
    <property type="match status" value="1"/>
</dbReference>
<keyword evidence="2 4" id="KW-0378">Hydrolase</keyword>
<dbReference type="InterPro" id="IPR018228">
    <property type="entry name" value="DNase_TatD-rel_CS"/>
</dbReference>
<dbReference type="RefSeq" id="WP_184196836.1">
    <property type="nucleotide sequence ID" value="NZ_JACHGW010000002.1"/>
</dbReference>